<dbReference type="InterPro" id="IPR036388">
    <property type="entry name" value="WH-like_DNA-bd_sf"/>
</dbReference>
<evidence type="ECO:0000256" key="1">
    <source>
        <dbReference type="ARBA" id="ARBA00010641"/>
    </source>
</evidence>
<evidence type="ECO:0000259" key="5">
    <source>
        <dbReference type="Pfam" id="PF04542"/>
    </source>
</evidence>
<dbReference type="PANTHER" id="PTHR43133:SF46">
    <property type="entry name" value="RNA POLYMERASE SIGMA-70 FACTOR ECF SUBFAMILY"/>
    <property type="match status" value="1"/>
</dbReference>
<keyword evidence="3" id="KW-0731">Sigma factor</keyword>
<dbReference type="InterPro" id="IPR013324">
    <property type="entry name" value="RNA_pol_sigma_r3/r4-like"/>
</dbReference>
<evidence type="ECO:0000259" key="6">
    <source>
        <dbReference type="Pfam" id="PF08281"/>
    </source>
</evidence>
<dbReference type="PANTHER" id="PTHR43133">
    <property type="entry name" value="RNA POLYMERASE ECF-TYPE SIGMA FACTO"/>
    <property type="match status" value="1"/>
</dbReference>
<dbReference type="InterPro" id="IPR014284">
    <property type="entry name" value="RNA_pol_sigma-70_dom"/>
</dbReference>
<comment type="similarity">
    <text evidence="1">Belongs to the sigma-70 factor family. ECF subfamily.</text>
</comment>
<dbReference type="Gene3D" id="1.10.1740.10">
    <property type="match status" value="1"/>
</dbReference>
<dbReference type="Gene3D" id="1.10.10.10">
    <property type="entry name" value="Winged helix-like DNA-binding domain superfamily/Winged helix DNA-binding domain"/>
    <property type="match status" value="1"/>
</dbReference>
<keyword evidence="4" id="KW-0804">Transcription</keyword>
<dbReference type="SUPFAM" id="SSF88659">
    <property type="entry name" value="Sigma3 and sigma4 domains of RNA polymerase sigma factors"/>
    <property type="match status" value="1"/>
</dbReference>
<dbReference type="GO" id="GO:0006352">
    <property type="term" value="P:DNA-templated transcription initiation"/>
    <property type="evidence" value="ECO:0007669"/>
    <property type="project" value="InterPro"/>
</dbReference>
<reference evidence="7 8" key="1">
    <citation type="submission" date="2016-10" db="EMBL/GenBank/DDBJ databases">
        <authorList>
            <person name="de Groot N.N."/>
        </authorList>
    </citation>
    <scope>NUCLEOTIDE SEQUENCE [LARGE SCALE GENOMIC DNA]</scope>
    <source>
        <strain evidence="7 8">DSM 19938</strain>
    </source>
</reference>
<sequence>MHENILTANQPMIEIKEERDLMERCAGGDREAFASLYTGHLSSLIRYIFLFTRSRELSEEIVQDVFVKIWEKKEGLLYVQSFQPYIFKTAKNLLLDHLRREQTENRYRNLTGPFSEESTDQTDSEIIYGQYFQLAQDAINQLPEKRKQIFELKTKEELSLDEIAEKLSISKSVVKKQLYAATNFVKDYLRKHGEMTTDMVIIMYFLSGIQ</sequence>
<protein>
    <submittedName>
        <fullName evidence="7">RNA polymerase sigma-70 factor, ECF subfamily</fullName>
    </submittedName>
</protein>
<evidence type="ECO:0000256" key="3">
    <source>
        <dbReference type="ARBA" id="ARBA00023082"/>
    </source>
</evidence>
<name>A0A1H6YII1_9BACT</name>
<dbReference type="InterPro" id="IPR013325">
    <property type="entry name" value="RNA_pol_sigma_r2"/>
</dbReference>
<dbReference type="AlphaFoldDB" id="A0A1H6YII1"/>
<keyword evidence="8" id="KW-1185">Reference proteome</keyword>
<keyword evidence="2" id="KW-0805">Transcription regulation</keyword>
<evidence type="ECO:0000256" key="2">
    <source>
        <dbReference type="ARBA" id="ARBA00023015"/>
    </source>
</evidence>
<evidence type="ECO:0000313" key="7">
    <source>
        <dbReference type="EMBL" id="SEJ41111.1"/>
    </source>
</evidence>
<dbReference type="SUPFAM" id="SSF88946">
    <property type="entry name" value="Sigma2 domain of RNA polymerase sigma factors"/>
    <property type="match status" value="1"/>
</dbReference>
<dbReference type="InterPro" id="IPR013249">
    <property type="entry name" value="RNA_pol_sigma70_r4_t2"/>
</dbReference>
<dbReference type="Proteomes" id="UP000199532">
    <property type="component" value="Unassembled WGS sequence"/>
</dbReference>
<dbReference type="GO" id="GO:0016987">
    <property type="term" value="F:sigma factor activity"/>
    <property type="evidence" value="ECO:0007669"/>
    <property type="project" value="UniProtKB-KW"/>
</dbReference>
<feature type="domain" description="RNA polymerase sigma-70 region 2" evidence="5">
    <location>
        <begin position="36"/>
        <end position="102"/>
    </location>
</feature>
<dbReference type="OrthoDB" id="764811at2"/>
<proteinExistence type="inferred from homology"/>
<organism evidence="7 8">
    <name type="scientific">Dyadobacter koreensis</name>
    <dbReference type="NCBI Taxonomy" id="408657"/>
    <lineage>
        <taxon>Bacteria</taxon>
        <taxon>Pseudomonadati</taxon>
        <taxon>Bacteroidota</taxon>
        <taxon>Cytophagia</taxon>
        <taxon>Cytophagales</taxon>
        <taxon>Spirosomataceae</taxon>
        <taxon>Dyadobacter</taxon>
    </lineage>
</organism>
<evidence type="ECO:0000256" key="4">
    <source>
        <dbReference type="ARBA" id="ARBA00023163"/>
    </source>
</evidence>
<dbReference type="EMBL" id="FNXY01000007">
    <property type="protein sequence ID" value="SEJ41111.1"/>
    <property type="molecule type" value="Genomic_DNA"/>
</dbReference>
<dbReference type="Pfam" id="PF04542">
    <property type="entry name" value="Sigma70_r2"/>
    <property type="match status" value="1"/>
</dbReference>
<dbReference type="GO" id="GO:0003677">
    <property type="term" value="F:DNA binding"/>
    <property type="evidence" value="ECO:0007669"/>
    <property type="project" value="InterPro"/>
</dbReference>
<dbReference type="STRING" id="408657.SAMN04487995_4545"/>
<gene>
    <name evidence="7" type="ORF">SAMN04487995_4545</name>
</gene>
<dbReference type="InterPro" id="IPR039425">
    <property type="entry name" value="RNA_pol_sigma-70-like"/>
</dbReference>
<dbReference type="Pfam" id="PF08281">
    <property type="entry name" value="Sigma70_r4_2"/>
    <property type="match status" value="1"/>
</dbReference>
<accession>A0A1H6YII1</accession>
<evidence type="ECO:0000313" key="8">
    <source>
        <dbReference type="Proteomes" id="UP000199532"/>
    </source>
</evidence>
<dbReference type="NCBIfam" id="TIGR02937">
    <property type="entry name" value="sigma70-ECF"/>
    <property type="match status" value="1"/>
</dbReference>
<dbReference type="InterPro" id="IPR007627">
    <property type="entry name" value="RNA_pol_sigma70_r2"/>
</dbReference>
<feature type="domain" description="RNA polymerase sigma factor 70 region 4 type 2" evidence="6">
    <location>
        <begin position="134"/>
        <end position="181"/>
    </location>
</feature>